<dbReference type="Proteomes" id="UP000019276">
    <property type="component" value="Unassembled WGS sequence"/>
</dbReference>
<dbReference type="RefSeq" id="WP_235188571.1">
    <property type="nucleotide sequence ID" value="NZ_ARZY01000014.1"/>
</dbReference>
<accession>W7QQS2</accession>
<organism evidence="2 3">
    <name type="scientific">Catenovulum agarivorans DS-2</name>
    <dbReference type="NCBI Taxonomy" id="1328313"/>
    <lineage>
        <taxon>Bacteria</taxon>
        <taxon>Pseudomonadati</taxon>
        <taxon>Pseudomonadota</taxon>
        <taxon>Gammaproteobacteria</taxon>
        <taxon>Alteromonadales</taxon>
        <taxon>Alteromonadaceae</taxon>
        <taxon>Catenovulum</taxon>
    </lineage>
</organism>
<feature type="signal peptide" evidence="1">
    <location>
        <begin position="1"/>
        <end position="26"/>
    </location>
</feature>
<protein>
    <submittedName>
        <fullName evidence="2">Uncharacterized protein</fullName>
    </submittedName>
</protein>
<gene>
    <name evidence="2" type="ORF">DS2_09022</name>
</gene>
<evidence type="ECO:0000313" key="3">
    <source>
        <dbReference type="Proteomes" id="UP000019276"/>
    </source>
</evidence>
<reference evidence="2 3" key="1">
    <citation type="journal article" date="2014" name="Genome Announc.">
        <title>Draft Genome Sequence of the Agar-Degrading Bacterium Catenovulum sp. Strain DS-2, Isolated from Intestines of Haliotis diversicolor.</title>
        <authorList>
            <person name="Shan D."/>
            <person name="Li X."/>
            <person name="Gu Z."/>
            <person name="Wei G."/>
            <person name="Gao Z."/>
            <person name="Shao Z."/>
        </authorList>
    </citation>
    <scope>NUCLEOTIDE SEQUENCE [LARGE SCALE GENOMIC DNA]</scope>
    <source>
        <strain evidence="2 3">DS-2</strain>
    </source>
</reference>
<keyword evidence="3" id="KW-1185">Reference proteome</keyword>
<dbReference type="STRING" id="1328313.DS2_09022"/>
<sequence>MVKTFLSVLLLCVFMLLNMGSRASIAENLQTQSTSISISVDATAAIDNLNLDQTGLVHKLPAPNPAELPHRNPVTHPSYFLDSEQQPDYQLIYALADPDIPRIVIYQLIKPVTQPWYQCTSRPRTGAIDNCQPANLTYRSQLTFAHIS</sequence>
<feature type="chain" id="PRO_5004901629" evidence="1">
    <location>
        <begin position="27"/>
        <end position="148"/>
    </location>
</feature>
<dbReference type="EMBL" id="ARZY01000014">
    <property type="protein sequence ID" value="EWH10228.1"/>
    <property type="molecule type" value="Genomic_DNA"/>
</dbReference>
<evidence type="ECO:0000256" key="1">
    <source>
        <dbReference type="SAM" id="SignalP"/>
    </source>
</evidence>
<dbReference type="AlphaFoldDB" id="W7QQS2"/>
<comment type="caution">
    <text evidence="2">The sequence shown here is derived from an EMBL/GenBank/DDBJ whole genome shotgun (WGS) entry which is preliminary data.</text>
</comment>
<dbReference type="eggNOG" id="ENOG5032V4B">
    <property type="taxonomic scope" value="Bacteria"/>
</dbReference>
<proteinExistence type="predicted"/>
<keyword evidence="1" id="KW-0732">Signal</keyword>
<name>W7QQS2_9ALTE</name>
<evidence type="ECO:0000313" key="2">
    <source>
        <dbReference type="EMBL" id="EWH10228.1"/>
    </source>
</evidence>